<dbReference type="Proteomes" id="UP000466952">
    <property type="component" value="Unassembled WGS sequence"/>
</dbReference>
<gene>
    <name evidence="7" type="ORF">DW216_12375</name>
    <name evidence="6" type="ORF">DXD40_11075</name>
    <name evidence="2" type="ORF">ERS852462_03233</name>
    <name evidence="5" type="ORF">GAP47_01240</name>
    <name evidence="4" type="ORF">GAP55_02550</name>
    <name evidence="3" type="ORF">GAQ56_09425</name>
</gene>
<dbReference type="EMBL" id="QSPV01000008">
    <property type="protein sequence ID" value="RGJ93039.1"/>
    <property type="molecule type" value="Genomic_DNA"/>
</dbReference>
<dbReference type="Proteomes" id="UP000432488">
    <property type="component" value="Unassembled WGS sequence"/>
</dbReference>
<keyword evidence="1" id="KW-0472">Membrane</keyword>
<dbReference type="AlphaFoldDB" id="A0A139K5A0"/>
<name>A0A139K5A0_BACUN</name>
<evidence type="ECO:0000313" key="3">
    <source>
        <dbReference type="EMBL" id="KAB4092451.1"/>
    </source>
</evidence>
<dbReference type="OrthoDB" id="1099152at2"/>
<evidence type="ECO:0000313" key="13">
    <source>
        <dbReference type="Proteomes" id="UP000466952"/>
    </source>
</evidence>
<reference evidence="9 10" key="2">
    <citation type="submission" date="2018-08" db="EMBL/GenBank/DDBJ databases">
        <title>A genome reference for cultivated species of the human gut microbiota.</title>
        <authorList>
            <person name="Zou Y."/>
            <person name="Xue W."/>
            <person name="Luo G."/>
        </authorList>
    </citation>
    <scope>NUCLEOTIDE SEQUENCE [LARGE SCALE GENOMIC DNA]</scope>
    <source>
        <strain evidence="7 10">AM18-14LB</strain>
        <strain evidence="6 9">TM04-30</strain>
    </source>
</reference>
<protein>
    <submittedName>
        <fullName evidence="7">LapA family protein</fullName>
    </submittedName>
</protein>
<reference evidence="11 12" key="3">
    <citation type="journal article" date="2019" name="Nat. Med.">
        <title>A library of human gut bacterial isolates paired with longitudinal multiomics data enables mechanistic microbiome research.</title>
        <authorList>
            <person name="Poyet M."/>
            <person name="Groussin M."/>
            <person name="Gibbons S.M."/>
            <person name="Avila-Pacheco J."/>
            <person name="Jiang X."/>
            <person name="Kearney S.M."/>
            <person name="Perrotta A.R."/>
            <person name="Berdy B."/>
            <person name="Zhao S."/>
            <person name="Lieberman T.D."/>
            <person name="Swanson P.K."/>
            <person name="Smith M."/>
            <person name="Roesemann S."/>
            <person name="Alexander J.E."/>
            <person name="Rich S.A."/>
            <person name="Livny J."/>
            <person name="Vlamakis H."/>
            <person name="Clish C."/>
            <person name="Bullock K."/>
            <person name="Deik A."/>
            <person name="Scott J."/>
            <person name="Pierce K.A."/>
            <person name="Xavier R.J."/>
            <person name="Alm E.J."/>
        </authorList>
    </citation>
    <scope>NUCLEOTIDE SEQUENCE [LARGE SCALE GENOMIC DNA]</scope>
    <source>
        <strain evidence="4 13">BIOML-A11</strain>
        <strain evidence="3 11">BIOML-A42</strain>
        <strain evidence="5 12">BIOML-A5</strain>
    </source>
</reference>
<sequence>MSDLFLPTLEMMGLTFAIGFFVAFIIKLIASAADSLDFYSSHQQELLRLHRIKKFRQKMELMLHTPSMHGNIFGNDTREDYSRGVDRENEKPRGYYHGVSHGVSKRNLVDYFYPEDTLMMYLEDAISHRDNKNKTKKNNDTKNKD</sequence>
<dbReference type="EMBL" id="QRJL01000007">
    <property type="protein sequence ID" value="RHH30761.1"/>
    <property type="molecule type" value="Genomic_DNA"/>
</dbReference>
<evidence type="ECO:0000313" key="7">
    <source>
        <dbReference type="EMBL" id="RHH30761.1"/>
    </source>
</evidence>
<proteinExistence type="predicted"/>
<dbReference type="Proteomes" id="UP000462376">
    <property type="component" value="Unassembled WGS sequence"/>
</dbReference>
<evidence type="ECO:0000313" key="6">
    <source>
        <dbReference type="EMBL" id="RGJ93039.1"/>
    </source>
</evidence>
<dbReference type="EMBL" id="CZAF01000009">
    <property type="protein sequence ID" value="CUP31592.1"/>
    <property type="molecule type" value="Genomic_DNA"/>
</dbReference>
<evidence type="ECO:0000256" key="1">
    <source>
        <dbReference type="SAM" id="Phobius"/>
    </source>
</evidence>
<accession>A0A139K5A0</accession>
<dbReference type="Proteomes" id="UP000260844">
    <property type="component" value="Unassembled WGS sequence"/>
</dbReference>
<organism evidence="7 10">
    <name type="scientific">Bacteroides uniformis</name>
    <dbReference type="NCBI Taxonomy" id="820"/>
    <lineage>
        <taxon>Bacteria</taxon>
        <taxon>Pseudomonadati</taxon>
        <taxon>Bacteroidota</taxon>
        <taxon>Bacteroidia</taxon>
        <taxon>Bacteroidales</taxon>
        <taxon>Bacteroidaceae</taxon>
        <taxon>Bacteroides</taxon>
    </lineage>
</organism>
<dbReference type="Proteomes" id="UP000283766">
    <property type="component" value="Unassembled WGS sequence"/>
</dbReference>
<reference evidence="2 8" key="1">
    <citation type="submission" date="2015-09" db="EMBL/GenBank/DDBJ databases">
        <authorList>
            <consortium name="Pathogen Informatics"/>
        </authorList>
    </citation>
    <scope>NUCLEOTIDE SEQUENCE [LARGE SCALE GENOMIC DNA]</scope>
    <source>
        <strain evidence="2 8">2789STDY5834847</strain>
    </source>
</reference>
<evidence type="ECO:0000313" key="2">
    <source>
        <dbReference type="EMBL" id="CUP31592.1"/>
    </source>
</evidence>
<evidence type="ECO:0000313" key="5">
    <source>
        <dbReference type="EMBL" id="KAB4241275.1"/>
    </source>
</evidence>
<evidence type="ECO:0000313" key="4">
    <source>
        <dbReference type="EMBL" id="KAB4215277.1"/>
    </source>
</evidence>
<dbReference type="EMBL" id="WCTR01000002">
    <property type="protein sequence ID" value="KAB4215277.1"/>
    <property type="molecule type" value="Genomic_DNA"/>
</dbReference>
<evidence type="ECO:0000313" key="9">
    <source>
        <dbReference type="Proteomes" id="UP000260844"/>
    </source>
</evidence>
<keyword evidence="1" id="KW-0812">Transmembrane</keyword>
<evidence type="ECO:0000313" key="10">
    <source>
        <dbReference type="Proteomes" id="UP000283766"/>
    </source>
</evidence>
<evidence type="ECO:0000313" key="8">
    <source>
        <dbReference type="Proteomes" id="UP000095614"/>
    </source>
</evidence>
<dbReference type="EMBL" id="WCUV01000006">
    <property type="protein sequence ID" value="KAB4092451.1"/>
    <property type="molecule type" value="Genomic_DNA"/>
</dbReference>
<dbReference type="EMBL" id="WCTL01000001">
    <property type="protein sequence ID" value="KAB4241275.1"/>
    <property type="molecule type" value="Genomic_DNA"/>
</dbReference>
<evidence type="ECO:0000313" key="11">
    <source>
        <dbReference type="Proteomes" id="UP000432488"/>
    </source>
</evidence>
<dbReference type="PATRIC" id="fig|820.27.peg.2307"/>
<evidence type="ECO:0000313" key="12">
    <source>
        <dbReference type="Proteomes" id="UP000462376"/>
    </source>
</evidence>
<dbReference type="RefSeq" id="WP_005834332.1">
    <property type="nucleotide sequence ID" value="NZ_CACRTC010000039.1"/>
</dbReference>
<keyword evidence="1" id="KW-1133">Transmembrane helix</keyword>
<feature type="transmembrane region" description="Helical" evidence="1">
    <location>
        <begin position="12"/>
        <end position="30"/>
    </location>
</feature>
<dbReference type="Proteomes" id="UP000095614">
    <property type="component" value="Unassembled WGS sequence"/>
</dbReference>